<keyword evidence="4" id="KW-0963">Cytoplasm</keyword>
<keyword evidence="8" id="KW-0175">Coiled coil</keyword>
<dbReference type="SUPFAM" id="SSF58014">
    <property type="entry name" value="Coiled-coil domain of nucleotide exchange factor GrpE"/>
    <property type="match status" value="1"/>
</dbReference>
<dbReference type="EMBL" id="HBGB01032739">
    <property type="protein sequence ID" value="CAD9064197.1"/>
    <property type="molecule type" value="Transcribed_RNA"/>
</dbReference>
<proteinExistence type="inferred from homology"/>
<reference evidence="10" key="1">
    <citation type="submission" date="2021-01" db="EMBL/GenBank/DDBJ databases">
        <authorList>
            <person name="Corre E."/>
            <person name="Pelletier E."/>
            <person name="Niang G."/>
            <person name="Scheremetjew M."/>
            <person name="Finn R."/>
            <person name="Kale V."/>
            <person name="Holt S."/>
            <person name="Cochrane G."/>
            <person name="Meng A."/>
            <person name="Brown T."/>
            <person name="Cohen L."/>
        </authorList>
    </citation>
    <scope>NUCLEOTIDE SEQUENCE</scope>
    <source>
        <strain evidence="10">CCMP3346</strain>
    </source>
</reference>
<dbReference type="GO" id="GO:0051082">
    <property type="term" value="F:unfolded protein binding"/>
    <property type="evidence" value="ECO:0007669"/>
    <property type="project" value="TreeGrafter"/>
</dbReference>
<gene>
    <name evidence="10" type="ORF">VBRA1451_LOCUS19267</name>
</gene>
<dbReference type="InterPro" id="IPR009012">
    <property type="entry name" value="GrpE_head"/>
</dbReference>
<comment type="similarity">
    <text evidence="2 7">Belongs to the GrpE family.</text>
</comment>
<feature type="region of interest" description="Disordered" evidence="9">
    <location>
        <begin position="109"/>
        <end position="151"/>
    </location>
</feature>
<keyword evidence="5" id="KW-0346">Stress response</keyword>
<comment type="subcellular location">
    <subcellularLocation>
        <location evidence="1">Cytoplasm</location>
    </subcellularLocation>
</comment>
<dbReference type="Gene3D" id="3.90.20.20">
    <property type="match status" value="1"/>
</dbReference>
<dbReference type="CDD" id="cd00446">
    <property type="entry name" value="GrpE"/>
    <property type="match status" value="1"/>
</dbReference>
<evidence type="ECO:0008006" key="11">
    <source>
        <dbReference type="Google" id="ProtNLM"/>
    </source>
</evidence>
<evidence type="ECO:0000313" key="10">
    <source>
        <dbReference type="EMBL" id="CAD9064197.1"/>
    </source>
</evidence>
<dbReference type="GO" id="GO:0001405">
    <property type="term" value="C:PAM complex, Tim23 associated import motor"/>
    <property type="evidence" value="ECO:0007669"/>
    <property type="project" value="TreeGrafter"/>
</dbReference>
<dbReference type="PANTHER" id="PTHR21237">
    <property type="entry name" value="GRPE PROTEIN"/>
    <property type="match status" value="1"/>
</dbReference>
<feature type="compositionally biased region" description="Basic and acidic residues" evidence="9">
    <location>
        <begin position="111"/>
        <end position="133"/>
    </location>
</feature>
<evidence type="ECO:0000256" key="5">
    <source>
        <dbReference type="ARBA" id="ARBA00023016"/>
    </source>
</evidence>
<dbReference type="AlphaFoldDB" id="A0A7S1K5S5"/>
<feature type="region of interest" description="Disordered" evidence="9">
    <location>
        <begin position="301"/>
        <end position="323"/>
    </location>
</feature>
<dbReference type="GO" id="GO:0000774">
    <property type="term" value="F:adenyl-nucleotide exchange factor activity"/>
    <property type="evidence" value="ECO:0007669"/>
    <property type="project" value="InterPro"/>
</dbReference>
<dbReference type="GO" id="GO:0051087">
    <property type="term" value="F:protein-folding chaperone binding"/>
    <property type="evidence" value="ECO:0007669"/>
    <property type="project" value="InterPro"/>
</dbReference>
<dbReference type="FunFam" id="2.30.22.10:FF:000001">
    <property type="entry name" value="Protein GrpE"/>
    <property type="match status" value="1"/>
</dbReference>
<evidence type="ECO:0000256" key="7">
    <source>
        <dbReference type="RuleBase" id="RU004478"/>
    </source>
</evidence>
<organism evidence="10">
    <name type="scientific">Vitrella brassicaformis</name>
    <dbReference type="NCBI Taxonomy" id="1169539"/>
    <lineage>
        <taxon>Eukaryota</taxon>
        <taxon>Sar</taxon>
        <taxon>Alveolata</taxon>
        <taxon>Colpodellida</taxon>
        <taxon>Vitrellaceae</taxon>
        <taxon>Vitrella</taxon>
    </lineage>
</organism>
<name>A0A7S1K5S5_9ALVE</name>
<evidence type="ECO:0000256" key="4">
    <source>
        <dbReference type="ARBA" id="ARBA00022490"/>
    </source>
</evidence>
<feature type="coiled-coil region" evidence="8">
    <location>
        <begin position="153"/>
        <end position="198"/>
    </location>
</feature>
<dbReference type="SUPFAM" id="SSF51064">
    <property type="entry name" value="Head domain of nucleotide exchange factor GrpE"/>
    <property type="match status" value="1"/>
</dbReference>
<feature type="compositionally biased region" description="Pro residues" evidence="9">
    <location>
        <begin position="13"/>
        <end position="24"/>
    </location>
</feature>
<evidence type="ECO:0000256" key="6">
    <source>
        <dbReference type="ARBA" id="ARBA00023186"/>
    </source>
</evidence>
<evidence type="ECO:0000256" key="9">
    <source>
        <dbReference type="SAM" id="MobiDB-lite"/>
    </source>
</evidence>
<dbReference type="GO" id="GO:0042803">
    <property type="term" value="F:protein homodimerization activity"/>
    <property type="evidence" value="ECO:0007669"/>
    <property type="project" value="InterPro"/>
</dbReference>
<dbReference type="PANTHER" id="PTHR21237:SF23">
    <property type="entry name" value="GRPE PROTEIN HOMOLOG, MITOCHONDRIAL"/>
    <property type="match status" value="1"/>
</dbReference>
<dbReference type="InterPro" id="IPR013805">
    <property type="entry name" value="GrpE_CC"/>
</dbReference>
<dbReference type="InterPro" id="IPR000740">
    <property type="entry name" value="GrpE"/>
</dbReference>
<keyword evidence="6" id="KW-0143">Chaperone</keyword>
<evidence type="ECO:0000256" key="2">
    <source>
        <dbReference type="ARBA" id="ARBA00009054"/>
    </source>
</evidence>
<dbReference type="Pfam" id="PF01025">
    <property type="entry name" value="GrpE"/>
    <property type="match status" value="1"/>
</dbReference>
<evidence type="ECO:0000256" key="1">
    <source>
        <dbReference type="ARBA" id="ARBA00004496"/>
    </source>
</evidence>
<comment type="subunit">
    <text evidence="3">Homodimer.</text>
</comment>
<feature type="compositionally biased region" description="Acidic residues" evidence="9">
    <location>
        <begin position="137"/>
        <end position="151"/>
    </location>
</feature>
<dbReference type="PRINTS" id="PR00773">
    <property type="entry name" value="GRPEPROTEIN"/>
</dbReference>
<sequence length="323" mass="35979">MSIMRSSLLHRPPSVPPPQAPLPSLPSLSTTSAMRWRSPTLAAAVLMRQRGVCSSTIGHAADRRVSSWWLHHRVADCGDWRLGAPSAPYAPWQARCGVGAGARFFANDASKGNKEKDKEGGKDKEEDTKKAEQGEGAAEEEEEIPENLSEEEYLQLKKTAKESTKKVKELQDKLMRCLAEQENARVRYQREVENANKYGISKFASAMLDVADSLELATDHIDEGKIGTNEELKQIYNGVKLTEAQMHKAFDNFDIEKYTPMGERFDPSKHEALFEVEDATKHKGTVVHVLKSGYRIKERVLRPAKVGTSKGGPPPPKQEEAKQ</sequence>
<dbReference type="GO" id="GO:0006457">
    <property type="term" value="P:protein folding"/>
    <property type="evidence" value="ECO:0007669"/>
    <property type="project" value="InterPro"/>
</dbReference>
<dbReference type="GO" id="GO:0030150">
    <property type="term" value="P:protein import into mitochondrial matrix"/>
    <property type="evidence" value="ECO:0007669"/>
    <property type="project" value="TreeGrafter"/>
</dbReference>
<dbReference type="HAMAP" id="MF_01151">
    <property type="entry name" value="GrpE"/>
    <property type="match status" value="1"/>
</dbReference>
<protein>
    <recommendedName>
        <fullName evidence="11">GrpE protein homolog</fullName>
    </recommendedName>
</protein>
<evidence type="ECO:0000256" key="8">
    <source>
        <dbReference type="SAM" id="Coils"/>
    </source>
</evidence>
<evidence type="ECO:0000256" key="3">
    <source>
        <dbReference type="ARBA" id="ARBA00011738"/>
    </source>
</evidence>
<dbReference type="Gene3D" id="2.30.22.10">
    <property type="entry name" value="Head domain of nucleotide exchange factor GrpE"/>
    <property type="match status" value="1"/>
</dbReference>
<accession>A0A7S1K5S5</accession>
<feature type="region of interest" description="Disordered" evidence="9">
    <location>
        <begin position="1"/>
        <end position="31"/>
    </location>
</feature>